<dbReference type="AlphaFoldDB" id="A0A9D2U9P8"/>
<evidence type="ECO:0000259" key="4">
    <source>
        <dbReference type="PROSITE" id="PS50043"/>
    </source>
</evidence>
<dbReference type="GO" id="GO:0006355">
    <property type="term" value="P:regulation of DNA-templated transcription"/>
    <property type="evidence" value="ECO:0007669"/>
    <property type="project" value="InterPro"/>
</dbReference>
<dbReference type="EMBL" id="DWUQ01000181">
    <property type="protein sequence ID" value="HJD45078.1"/>
    <property type="molecule type" value="Genomic_DNA"/>
</dbReference>
<evidence type="ECO:0000313" key="6">
    <source>
        <dbReference type="Proteomes" id="UP000823889"/>
    </source>
</evidence>
<feature type="domain" description="HTH luxR-type" evidence="4">
    <location>
        <begin position="8"/>
        <end position="73"/>
    </location>
</feature>
<evidence type="ECO:0000313" key="5">
    <source>
        <dbReference type="EMBL" id="HJD45078.1"/>
    </source>
</evidence>
<dbReference type="InterPro" id="IPR016032">
    <property type="entry name" value="Sig_transdc_resp-reg_C-effctor"/>
</dbReference>
<reference evidence="5" key="1">
    <citation type="journal article" date="2021" name="PeerJ">
        <title>Extensive microbial diversity within the chicken gut microbiome revealed by metagenomics and culture.</title>
        <authorList>
            <person name="Gilroy R."/>
            <person name="Ravi A."/>
            <person name="Getino M."/>
            <person name="Pursley I."/>
            <person name="Horton D.L."/>
            <person name="Alikhan N.F."/>
            <person name="Baker D."/>
            <person name="Gharbi K."/>
            <person name="Hall N."/>
            <person name="Watson M."/>
            <person name="Adriaenssens E.M."/>
            <person name="Foster-Nyarko E."/>
            <person name="Jarju S."/>
            <person name="Secka A."/>
            <person name="Antonio M."/>
            <person name="Oren A."/>
            <person name="Chaudhuri R.R."/>
            <person name="La Ragione R."/>
            <person name="Hildebrand F."/>
            <person name="Pallen M.J."/>
        </authorList>
    </citation>
    <scope>NUCLEOTIDE SEQUENCE</scope>
    <source>
        <strain evidence="5">9264</strain>
    </source>
</reference>
<dbReference type="PRINTS" id="PR00038">
    <property type="entry name" value="HTHLUXR"/>
</dbReference>
<dbReference type="Gene3D" id="1.10.10.10">
    <property type="entry name" value="Winged helix-like DNA-binding domain superfamily/Winged helix DNA-binding domain"/>
    <property type="match status" value="1"/>
</dbReference>
<dbReference type="InterPro" id="IPR000792">
    <property type="entry name" value="Tscrpt_reg_LuxR_C"/>
</dbReference>
<evidence type="ECO:0000256" key="1">
    <source>
        <dbReference type="ARBA" id="ARBA00023015"/>
    </source>
</evidence>
<organism evidence="5 6">
    <name type="scientific">Candidatus Paenalcaligenes intestinipullorum</name>
    <dbReference type="NCBI Taxonomy" id="2838718"/>
    <lineage>
        <taxon>Bacteria</taxon>
        <taxon>Pseudomonadati</taxon>
        <taxon>Pseudomonadota</taxon>
        <taxon>Betaproteobacteria</taxon>
        <taxon>Burkholderiales</taxon>
        <taxon>Alcaligenaceae</taxon>
        <taxon>Paenalcaligenes</taxon>
    </lineage>
</organism>
<dbReference type="CDD" id="cd06170">
    <property type="entry name" value="LuxR_C_like"/>
    <property type="match status" value="1"/>
</dbReference>
<sequence>MSRFDVPCPSLVTALTKREQQIKCLLVQGHANKVIALELGISQRTVEAHRARIFRKLQVRNAVELVTWFGRGARPYALAEPQSQS</sequence>
<dbReference type="GO" id="GO:0003677">
    <property type="term" value="F:DNA binding"/>
    <property type="evidence" value="ECO:0007669"/>
    <property type="project" value="UniProtKB-KW"/>
</dbReference>
<protein>
    <submittedName>
        <fullName evidence="5">LuxR C-terminal-related transcriptional regulator</fullName>
    </submittedName>
</protein>
<keyword evidence="1" id="KW-0805">Transcription regulation</keyword>
<evidence type="ECO:0000256" key="3">
    <source>
        <dbReference type="ARBA" id="ARBA00023163"/>
    </source>
</evidence>
<reference evidence="5" key="2">
    <citation type="submission" date="2021-04" db="EMBL/GenBank/DDBJ databases">
        <authorList>
            <person name="Gilroy R."/>
        </authorList>
    </citation>
    <scope>NUCLEOTIDE SEQUENCE</scope>
    <source>
        <strain evidence="5">9264</strain>
    </source>
</reference>
<keyword evidence="2" id="KW-0238">DNA-binding</keyword>
<proteinExistence type="predicted"/>
<evidence type="ECO:0000256" key="2">
    <source>
        <dbReference type="ARBA" id="ARBA00023125"/>
    </source>
</evidence>
<dbReference type="InterPro" id="IPR036388">
    <property type="entry name" value="WH-like_DNA-bd_sf"/>
</dbReference>
<dbReference type="SMART" id="SM00421">
    <property type="entry name" value="HTH_LUXR"/>
    <property type="match status" value="1"/>
</dbReference>
<dbReference type="PROSITE" id="PS00622">
    <property type="entry name" value="HTH_LUXR_1"/>
    <property type="match status" value="1"/>
</dbReference>
<dbReference type="SUPFAM" id="SSF46894">
    <property type="entry name" value="C-terminal effector domain of the bipartite response regulators"/>
    <property type="match status" value="1"/>
</dbReference>
<keyword evidence="3" id="KW-0804">Transcription</keyword>
<name>A0A9D2U9P8_9BURK</name>
<dbReference type="PANTHER" id="PTHR44688:SF16">
    <property type="entry name" value="DNA-BINDING TRANSCRIPTIONAL ACTIVATOR DEVR_DOSR"/>
    <property type="match status" value="1"/>
</dbReference>
<dbReference type="PANTHER" id="PTHR44688">
    <property type="entry name" value="DNA-BINDING TRANSCRIPTIONAL ACTIVATOR DEVR_DOSR"/>
    <property type="match status" value="1"/>
</dbReference>
<accession>A0A9D2U9P8</accession>
<dbReference type="Proteomes" id="UP000823889">
    <property type="component" value="Unassembled WGS sequence"/>
</dbReference>
<gene>
    <name evidence="5" type="ORF">H9906_08660</name>
</gene>
<comment type="caution">
    <text evidence="5">The sequence shown here is derived from an EMBL/GenBank/DDBJ whole genome shotgun (WGS) entry which is preliminary data.</text>
</comment>
<dbReference type="Pfam" id="PF00196">
    <property type="entry name" value="GerE"/>
    <property type="match status" value="1"/>
</dbReference>
<dbReference type="PROSITE" id="PS50043">
    <property type="entry name" value="HTH_LUXR_2"/>
    <property type="match status" value="1"/>
</dbReference>